<name>A0ABV6Y6L5_9HYPH</name>
<organism evidence="1 2">
    <name type="scientific">Microvirga arabica</name>
    <dbReference type="NCBI Taxonomy" id="1128671"/>
    <lineage>
        <taxon>Bacteria</taxon>
        <taxon>Pseudomonadati</taxon>
        <taxon>Pseudomonadota</taxon>
        <taxon>Alphaproteobacteria</taxon>
        <taxon>Hyphomicrobiales</taxon>
        <taxon>Methylobacteriaceae</taxon>
        <taxon>Microvirga</taxon>
    </lineage>
</organism>
<comment type="caution">
    <text evidence="1">The sequence shown here is derived from an EMBL/GenBank/DDBJ whole genome shotgun (WGS) entry which is preliminary data.</text>
</comment>
<dbReference type="SUPFAM" id="SSF109604">
    <property type="entry name" value="HD-domain/PDEase-like"/>
    <property type="match status" value="1"/>
</dbReference>
<accession>A0ABV6Y6L5</accession>
<dbReference type="Gene3D" id="1.10.3210.10">
    <property type="entry name" value="Hypothetical protein af1432"/>
    <property type="match status" value="1"/>
</dbReference>
<gene>
    <name evidence="1" type="ORF">ACETIH_09285</name>
</gene>
<dbReference type="Proteomes" id="UP001593940">
    <property type="component" value="Unassembled WGS sequence"/>
</dbReference>
<dbReference type="EMBL" id="JBHOMY010000022">
    <property type="protein sequence ID" value="MFC1456908.1"/>
    <property type="molecule type" value="Genomic_DNA"/>
</dbReference>
<evidence type="ECO:0000313" key="1">
    <source>
        <dbReference type="EMBL" id="MFC1456908.1"/>
    </source>
</evidence>
<proteinExistence type="predicted"/>
<dbReference type="Pfam" id="PF12917">
    <property type="entry name" value="YfbR-like"/>
    <property type="match status" value="1"/>
</dbReference>
<dbReference type="RefSeq" id="WP_203270552.1">
    <property type="nucleotide sequence ID" value="NZ_JAFBID010000005.1"/>
</dbReference>
<sequence length="197" mass="21777">MAKEPRVWQRMLSGRRLNLLDPSPLDVELDDIAHGLARVARWNGQTVGGHIFSVAQHSLLVEAIAAHINPDMSREWRLAVLLHDAPEYVIGDIISPFKAVIGDAYKAIEAGLLGAIHLHFGLPAQPAAALKRFIKQADRQAAFLEATHLAGFAREEAIKFFGRPEPLPRPVLALLEPWPVAQAEERYHEKVTAALTD</sequence>
<keyword evidence="2" id="KW-1185">Reference proteome</keyword>
<evidence type="ECO:0000313" key="2">
    <source>
        <dbReference type="Proteomes" id="UP001593940"/>
    </source>
</evidence>
<reference evidence="1 2" key="1">
    <citation type="submission" date="2024-09" db="EMBL/GenBank/DDBJ databases">
        <title>Nodulacao em especies de Leguminosae Basais da Amazonia e Caracterizacao dos Rizobios e Bacterias Associadas aos Nodulos.</title>
        <authorList>
            <person name="Jambeiro I.C.A."/>
            <person name="Lopes I.S."/>
            <person name="Aguiar E.R.G.R."/>
            <person name="Santos A.F.J."/>
            <person name="Dos Santos J.M.F."/>
            <person name="Gross E."/>
        </authorList>
    </citation>
    <scope>NUCLEOTIDE SEQUENCE [LARGE SCALE GENOMIC DNA]</scope>
    <source>
        <strain evidence="1 2">BRUESC1165</strain>
    </source>
</reference>
<protein>
    <submittedName>
        <fullName evidence="1">YfbR-like 5'-deoxynucleotidase</fullName>
    </submittedName>
</protein>